<dbReference type="EMBL" id="JAUTXU010000029">
    <property type="protein sequence ID" value="KAK3718841.1"/>
    <property type="molecule type" value="Genomic_DNA"/>
</dbReference>
<gene>
    <name evidence="1" type="ORF">LTR37_004757</name>
</gene>
<dbReference type="Proteomes" id="UP001281147">
    <property type="component" value="Unassembled WGS sequence"/>
</dbReference>
<proteinExistence type="predicted"/>
<protein>
    <submittedName>
        <fullName evidence="1">Uncharacterized protein</fullName>
    </submittedName>
</protein>
<reference evidence="1" key="1">
    <citation type="submission" date="2023-07" db="EMBL/GenBank/DDBJ databases">
        <title>Black Yeasts Isolated from many extreme environments.</title>
        <authorList>
            <person name="Coleine C."/>
            <person name="Stajich J.E."/>
            <person name="Selbmann L."/>
        </authorList>
    </citation>
    <scope>NUCLEOTIDE SEQUENCE</scope>
    <source>
        <strain evidence="1">CCFEE 5714</strain>
    </source>
</reference>
<comment type="caution">
    <text evidence="1">The sequence shown here is derived from an EMBL/GenBank/DDBJ whole genome shotgun (WGS) entry which is preliminary data.</text>
</comment>
<accession>A0ACC3NLZ2</accession>
<organism evidence="1 2">
    <name type="scientific">Vermiconidia calcicola</name>
    <dbReference type="NCBI Taxonomy" id="1690605"/>
    <lineage>
        <taxon>Eukaryota</taxon>
        <taxon>Fungi</taxon>
        <taxon>Dikarya</taxon>
        <taxon>Ascomycota</taxon>
        <taxon>Pezizomycotina</taxon>
        <taxon>Dothideomycetes</taxon>
        <taxon>Dothideomycetidae</taxon>
        <taxon>Mycosphaerellales</taxon>
        <taxon>Extremaceae</taxon>
        <taxon>Vermiconidia</taxon>
    </lineage>
</organism>
<evidence type="ECO:0000313" key="2">
    <source>
        <dbReference type="Proteomes" id="UP001281147"/>
    </source>
</evidence>
<keyword evidence="2" id="KW-1185">Reference proteome</keyword>
<sequence>MFGLSYWFLPAFAGTVWLGTLLGMLAYWLSVGSPHYESMGANQRIAYISDIGATFLQPLFIAGSTTMVVVFDLAFLSERWLRHKARLTPTYSKIEASLSVGAIFFAIVGAAGLILLSIFDTRSYPRAHDAFLGVFVLAYVVSAIFICAEYQRLGIHFREYRTLRISFWIKLAFIFIEIALAVAFGVTQLYNQYNISAYLEWIVSLVYIFYVWSFIIDFLPATKTRRPENRFPAIKKSRDPEAQRTQADGSMTGGPVYSNGGYSNGANGFASQPMGETGRHYEPPSRNF</sequence>
<evidence type="ECO:0000313" key="1">
    <source>
        <dbReference type="EMBL" id="KAK3718841.1"/>
    </source>
</evidence>
<name>A0ACC3NLZ2_9PEZI</name>